<dbReference type="InterPro" id="IPR053225">
    <property type="entry name" value="Acyl-CoA_N-acyltransferase"/>
</dbReference>
<dbReference type="PANTHER" id="PTHR20958">
    <property type="entry name" value="GLYCINE N-ACYLTRANSFERASE-LIKE PROTEIN"/>
    <property type="match status" value="1"/>
</dbReference>
<organism evidence="2 3">
    <name type="scientific">Chironomus riparius</name>
    <dbReference type="NCBI Taxonomy" id="315576"/>
    <lineage>
        <taxon>Eukaryota</taxon>
        <taxon>Metazoa</taxon>
        <taxon>Ecdysozoa</taxon>
        <taxon>Arthropoda</taxon>
        <taxon>Hexapoda</taxon>
        <taxon>Insecta</taxon>
        <taxon>Pterygota</taxon>
        <taxon>Neoptera</taxon>
        <taxon>Endopterygota</taxon>
        <taxon>Diptera</taxon>
        <taxon>Nematocera</taxon>
        <taxon>Chironomoidea</taxon>
        <taxon>Chironomidae</taxon>
        <taxon>Chironominae</taxon>
        <taxon>Chironomus</taxon>
    </lineage>
</organism>
<dbReference type="GO" id="GO:0016747">
    <property type="term" value="F:acyltransferase activity, transferring groups other than amino-acyl groups"/>
    <property type="evidence" value="ECO:0007669"/>
    <property type="project" value="InterPro"/>
</dbReference>
<dbReference type="PANTHER" id="PTHR20958:SF10">
    <property type="entry name" value="GH05617P-RELATED"/>
    <property type="match status" value="1"/>
</dbReference>
<name>A0A9N9WMD6_9DIPT</name>
<evidence type="ECO:0000313" key="3">
    <source>
        <dbReference type="Proteomes" id="UP001153620"/>
    </source>
</evidence>
<dbReference type="Gene3D" id="3.40.630.30">
    <property type="match status" value="2"/>
</dbReference>
<gene>
    <name evidence="2" type="ORF">CHIRRI_LOCUS1384</name>
</gene>
<sequence>MPNTENCLVEIPVEYLSQFRDAYKINWPEHILAFSFLDKMIKRFKERPEQREIVKIYSVNGKLEEDATFIAVVQDYTVVVATLDLSFNRLSRGLKGLNFKTVKKFSGLREIYKTAVLEFIKNEGLITLVHKDMIMVHMNCEDAKKLKYEVPKGLVIRELNNSDINKVNSVWPNRYNGSEKLLSYCIDTNFSLGLFDKKSGELLAWCLENDVNSLFVLQVDENHLRKGYATIITKALSKLIADERGLDINANIICSNVKSMGLFEKLSFKVIDNNSFVIVRN</sequence>
<protein>
    <recommendedName>
        <fullName evidence="1">GCN5-related N-acetyltransferase Rv2170-like domain-containing protein</fullName>
    </recommendedName>
</protein>
<dbReference type="Pfam" id="PF08445">
    <property type="entry name" value="FR47"/>
    <property type="match status" value="1"/>
</dbReference>
<feature type="domain" description="GCN5-related N-acetyltransferase Rv2170-like" evidence="1">
    <location>
        <begin position="191"/>
        <end position="277"/>
    </location>
</feature>
<proteinExistence type="predicted"/>
<accession>A0A9N9WMD6</accession>
<dbReference type="OrthoDB" id="7305308at2759"/>
<evidence type="ECO:0000313" key="2">
    <source>
        <dbReference type="EMBL" id="CAG9798402.1"/>
    </source>
</evidence>
<dbReference type="Proteomes" id="UP001153620">
    <property type="component" value="Chromosome 1"/>
</dbReference>
<reference evidence="2" key="2">
    <citation type="submission" date="2022-10" db="EMBL/GenBank/DDBJ databases">
        <authorList>
            <consortium name="ENA_rothamsted_submissions"/>
            <consortium name="culmorum"/>
            <person name="King R."/>
        </authorList>
    </citation>
    <scope>NUCLEOTIDE SEQUENCE</scope>
</reference>
<dbReference type="SUPFAM" id="SSF55729">
    <property type="entry name" value="Acyl-CoA N-acyltransferases (Nat)"/>
    <property type="match status" value="1"/>
</dbReference>
<evidence type="ECO:0000259" key="1">
    <source>
        <dbReference type="Pfam" id="PF08445"/>
    </source>
</evidence>
<keyword evidence="3" id="KW-1185">Reference proteome</keyword>
<dbReference type="InterPro" id="IPR013653">
    <property type="entry name" value="GCN5-like_dom"/>
</dbReference>
<dbReference type="AlphaFoldDB" id="A0A9N9WMD6"/>
<reference evidence="2" key="1">
    <citation type="submission" date="2022-01" db="EMBL/GenBank/DDBJ databases">
        <authorList>
            <person name="King R."/>
        </authorList>
    </citation>
    <scope>NUCLEOTIDE SEQUENCE</scope>
</reference>
<dbReference type="EMBL" id="OU895877">
    <property type="protein sequence ID" value="CAG9798402.1"/>
    <property type="molecule type" value="Genomic_DNA"/>
</dbReference>
<dbReference type="InterPro" id="IPR016181">
    <property type="entry name" value="Acyl_CoA_acyltransferase"/>
</dbReference>